<feature type="transmembrane region" description="Helical" evidence="1">
    <location>
        <begin position="306"/>
        <end position="324"/>
    </location>
</feature>
<keyword evidence="1" id="KW-0812">Transmembrane</keyword>
<sequence>MTSGDEKRLVSRGNMSFLLREAEVWRELGLISAEQADGIRGLYSARRGRLQNALLGLGGTLVGLGVLSFVAANWLDMSRLLRTFLILAGYAASLVASWGCRERFPRTSRAFLLVGSFIYGGGIFLMGQMFHQGGEWRSAVGWWIVGLIPTAGLFRDRWQAVLLQGLTALYLLFNPLFHPGRVWNVVTWGSTPLWDCLEPFLRNPDELLILAALWGLWRLCGGRTVFRLNALLSLLLLGERFQEGFDDEIALLALALVGLALSLLAPRREDRPLRSDLADLGLLTAGAFGLLLTWSDLWAWTGQAQFAAVLALVDAAVVAVLMLLHLGRRRGISVFFLLLLIARYFFDNFLRFTSKAWGFSIAGSALLALGFLLEQRLKRGEDNPEKKGGDGEA</sequence>
<dbReference type="AlphaFoldDB" id="A0AB94IXH8"/>
<feature type="transmembrane region" description="Helical" evidence="1">
    <location>
        <begin position="53"/>
        <end position="74"/>
    </location>
</feature>
<dbReference type="InterPro" id="IPR018677">
    <property type="entry name" value="DUF2157"/>
</dbReference>
<accession>A0AB94IXH8</accession>
<dbReference type="EMBL" id="FP929056">
    <property type="protein sequence ID" value="CBL28438.1"/>
    <property type="molecule type" value="Genomic_DNA"/>
</dbReference>
<reference evidence="4" key="1">
    <citation type="submission" date="2010-03" db="EMBL/GenBank/DDBJ databases">
        <title>The genome sequence of Synergistetes sp. SGP1.</title>
        <authorList>
            <consortium name="metaHIT consortium -- http://www.metahit.eu/"/>
            <person name="Pajon A."/>
            <person name="Turner K."/>
            <person name="Parkhill J."/>
            <person name="Wade W."/>
            <person name="Vartoukian S."/>
        </authorList>
    </citation>
    <scope>NUCLEOTIDE SEQUENCE [LARGE SCALE GENOMIC DNA]</scope>
    <source>
        <strain evidence="4">SGP1</strain>
    </source>
</reference>
<evidence type="ECO:0000256" key="1">
    <source>
        <dbReference type="SAM" id="Phobius"/>
    </source>
</evidence>
<evidence type="ECO:0000313" key="3">
    <source>
        <dbReference type="EMBL" id="CBL28438.1"/>
    </source>
</evidence>
<feature type="transmembrane region" description="Helical" evidence="1">
    <location>
        <begin position="136"/>
        <end position="154"/>
    </location>
</feature>
<feature type="transmembrane region" description="Helical" evidence="1">
    <location>
        <begin position="331"/>
        <end position="350"/>
    </location>
</feature>
<name>A0AB94IXH8_9BACT</name>
<feature type="transmembrane region" description="Helical" evidence="1">
    <location>
        <begin position="249"/>
        <end position="265"/>
    </location>
</feature>
<evidence type="ECO:0000259" key="2">
    <source>
        <dbReference type="Pfam" id="PF09925"/>
    </source>
</evidence>
<dbReference type="Pfam" id="PF09925">
    <property type="entry name" value="DUF2157"/>
    <property type="match status" value="1"/>
</dbReference>
<dbReference type="RefSeq" id="WP_015556585.1">
    <property type="nucleotide sequence ID" value="NC_021038.1"/>
</dbReference>
<feature type="domain" description="DUF2157" evidence="2">
    <location>
        <begin position="25"/>
        <end position="158"/>
    </location>
</feature>
<keyword evidence="1" id="KW-0472">Membrane</keyword>
<feature type="transmembrane region" description="Helical" evidence="1">
    <location>
        <begin position="277"/>
        <end position="294"/>
    </location>
</feature>
<keyword evidence="1" id="KW-1133">Transmembrane helix</keyword>
<proteinExistence type="predicted"/>
<feature type="transmembrane region" description="Helical" evidence="1">
    <location>
        <begin position="110"/>
        <end position="130"/>
    </location>
</feature>
<evidence type="ECO:0000313" key="4">
    <source>
        <dbReference type="Proteomes" id="UP000008957"/>
    </source>
</evidence>
<feature type="transmembrane region" description="Helical" evidence="1">
    <location>
        <begin position="356"/>
        <end position="373"/>
    </location>
</feature>
<dbReference type="KEGG" id="sbr:SY1_13380"/>
<feature type="transmembrane region" description="Helical" evidence="1">
    <location>
        <begin position="161"/>
        <end position="178"/>
    </location>
</feature>
<dbReference type="Proteomes" id="UP000008957">
    <property type="component" value="Chromosome"/>
</dbReference>
<gene>
    <name evidence="3" type="ORF">SY1_13380</name>
</gene>
<keyword evidence="4" id="KW-1185">Reference proteome</keyword>
<feature type="transmembrane region" description="Helical" evidence="1">
    <location>
        <begin position="80"/>
        <end position="98"/>
    </location>
</feature>
<reference evidence="3 4" key="2">
    <citation type="submission" date="2010-03" db="EMBL/GenBank/DDBJ databases">
        <authorList>
            <person name="Pajon A."/>
        </authorList>
    </citation>
    <scope>NUCLEOTIDE SEQUENCE [LARGE SCALE GENOMIC DNA]</scope>
    <source>
        <strain evidence="3 4">SGP1</strain>
    </source>
</reference>
<protein>
    <submittedName>
        <fullName evidence="3">Predicted membrane protein</fullName>
    </submittedName>
</protein>
<organism evidence="3 4">
    <name type="scientific">Fretibacterium fastidiosum</name>
    <dbReference type="NCBI Taxonomy" id="651822"/>
    <lineage>
        <taxon>Bacteria</taxon>
        <taxon>Thermotogati</taxon>
        <taxon>Synergistota</taxon>
        <taxon>Synergistia</taxon>
        <taxon>Synergistales</taxon>
        <taxon>Aminobacteriaceae</taxon>
        <taxon>Fretibacterium</taxon>
    </lineage>
</organism>